<reference evidence="1 3" key="1">
    <citation type="journal article" date="2014" name="Nat. Genet.">
        <title>Genome and transcriptome of the porcine whipworm Trichuris suis.</title>
        <authorList>
            <person name="Jex A.R."/>
            <person name="Nejsum P."/>
            <person name="Schwarz E.M."/>
            <person name="Hu L."/>
            <person name="Young N.D."/>
            <person name="Hall R.S."/>
            <person name="Korhonen P.K."/>
            <person name="Liao S."/>
            <person name="Thamsborg S."/>
            <person name="Xia J."/>
            <person name="Xu P."/>
            <person name="Wang S."/>
            <person name="Scheerlinck J.P."/>
            <person name="Hofmann A."/>
            <person name="Sternberg P.W."/>
            <person name="Wang J."/>
            <person name="Gasser R.B."/>
        </authorList>
    </citation>
    <scope>NUCLEOTIDE SEQUENCE [LARGE SCALE GENOMIC DNA]</scope>
    <source>
        <strain evidence="2">DCEP-RM93F</strain>
        <strain evidence="1">DCEP-RM93M</strain>
    </source>
</reference>
<protein>
    <submittedName>
        <fullName evidence="1">Uncharacterized protein</fullName>
    </submittedName>
</protein>
<evidence type="ECO:0000313" key="3">
    <source>
        <dbReference type="Proteomes" id="UP000030764"/>
    </source>
</evidence>
<dbReference type="EMBL" id="KL367479">
    <property type="protein sequence ID" value="KFD72017.1"/>
    <property type="molecule type" value="Genomic_DNA"/>
</dbReference>
<dbReference type="Proteomes" id="UP000030764">
    <property type="component" value="Unassembled WGS sequence"/>
</dbReference>
<dbReference type="AlphaFoldDB" id="A0A085MNE0"/>
<dbReference type="Proteomes" id="UP000030758">
    <property type="component" value="Unassembled WGS sequence"/>
</dbReference>
<feature type="non-terminal residue" evidence="1">
    <location>
        <position position="1"/>
    </location>
</feature>
<evidence type="ECO:0000313" key="2">
    <source>
        <dbReference type="EMBL" id="KFD72017.1"/>
    </source>
</evidence>
<organism evidence="1 3">
    <name type="scientific">Trichuris suis</name>
    <name type="common">pig whipworm</name>
    <dbReference type="NCBI Taxonomy" id="68888"/>
    <lineage>
        <taxon>Eukaryota</taxon>
        <taxon>Metazoa</taxon>
        <taxon>Ecdysozoa</taxon>
        <taxon>Nematoda</taxon>
        <taxon>Enoplea</taxon>
        <taxon>Dorylaimia</taxon>
        <taxon>Trichinellida</taxon>
        <taxon>Trichuridae</taxon>
        <taxon>Trichuris</taxon>
    </lineage>
</organism>
<dbReference type="EMBL" id="KL363183">
    <property type="protein sequence ID" value="KFD58736.1"/>
    <property type="molecule type" value="Genomic_DNA"/>
</dbReference>
<sequence length="68" mass="7412">AKRRNISGRHGSGKDLQHAVAYCSEQWSSTGTPHLFHSPVRAGGSWVLSGEGARCLRYAFLCHNMSAI</sequence>
<proteinExistence type="predicted"/>
<accession>A0A085MNE0</accession>
<keyword evidence="3" id="KW-1185">Reference proteome</keyword>
<evidence type="ECO:0000313" key="1">
    <source>
        <dbReference type="EMBL" id="KFD58736.1"/>
    </source>
</evidence>
<name>A0A085MNE0_9BILA</name>
<gene>
    <name evidence="1" type="ORF">M513_00429</name>
    <name evidence="2" type="ORF">M514_00429</name>
</gene>
<feature type="non-terminal residue" evidence="1">
    <location>
        <position position="68"/>
    </location>
</feature>